<sequence length="109" mass="12655">MEGRMYGLTNLNVRLLAYQLVGKNNISHPFCNETKLAGKDWLRGFRCRHPERSLRCPESTYSARDRAFNRLVVNDKKQFRPHRIFNVGEPSLSTVPSMNCTVFPKKGRK</sequence>
<protein>
    <recommendedName>
        <fullName evidence="3">HTH CENPB-type domain-containing protein</fullName>
    </recommendedName>
</protein>
<evidence type="ECO:0008006" key="3">
    <source>
        <dbReference type="Google" id="ProtNLM"/>
    </source>
</evidence>
<organism evidence="1 2">
    <name type="scientific">Dryococelus australis</name>
    <dbReference type="NCBI Taxonomy" id="614101"/>
    <lineage>
        <taxon>Eukaryota</taxon>
        <taxon>Metazoa</taxon>
        <taxon>Ecdysozoa</taxon>
        <taxon>Arthropoda</taxon>
        <taxon>Hexapoda</taxon>
        <taxon>Insecta</taxon>
        <taxon>Pterygota</taxon>
        <taxon>Neoptera</taxon>
        <taxon>Polyneoptera</taxon>
        <taxon>Phasmatodea</taxon>
        <taxon>Verophasmatodea</taxon>
        <taxon>Anareolatae</taxon>
        <taxon>Phasmatidae</taxon>
        <taxon>Eurycanthinae</taxon>
        <taxon>Dryococelus</taxon>
    </lineage>
</organism>
<evidence type="ECO:0000313" key="1">
    <source>
        <dbReference type="EMBL" id="KAJ8885338.1"/>
    </source>
</evidence>
<comment type="caution">
    <text evidence="1">The sequence shown here is derived from an EMBL/GenBank/DDBJ whole genome shotgun (WGS) entry which is preliminary data.</text>
</comment>
<reference evidence="1 2" key="1">
    <citation type="submission" date="2023-02" db="EMBL/GenBank/DDBJ databases">
        <title>LHISI_Scaffold_Assembly.</title>
        <authorList>
            <person name="Stuart O.P."/>
            <person name="Cleave R."/>
            <person name="Magrath M.J.L."/>
            <person name="Mikheyev A.S."/>
        </authorList>
    </citation>
    <scope>NUCLEOTIDE SEQUENCE [LARGE SCALE GENOMIC DNA]</scope>
    <source>
        <strain evidence="1">Daus_M_001</strain>
        <tissue evidence="1">Leg muscle</tissue>
    </source>
</reference>
<name>A0ABQ9HN54_9NEOP</name>
<gene>
    <name evidence="1" type="ORF">PR048_011535</name>
</gene>
<keyword evidence="2" id="KW-1185">Reference proteome</keyword>
<evidence type="ECO:0000313" key="2">
    <source>
        <dbReference type="Proteomes" id="UP001159363"/>
    </source>
</evidence>
<proteinExistence type="predicted"/>
<dbReference type="Proteomes" id="UP001159363">
    <property type="component" value="Chromosome X"/>
</dbReference>
<accession>A0ABQ9HN54</accession>
<dbReference type="EMBL" id="JARBHB010000004">
    <property type="protein sequence ID" value="KAJ8885338.1"/>
    <property type="molecule type" value="Genomic_DNA"/>
</dbReference>